<sequence length="713" mass="80021">MGPASELFTKLNEECNSNGRHIKTFFEDQMERLKKEEKEVLEIVEVREHAKRLLQNELQKLEASIEEARKKMKSITIASKCVKAAHSYLFENLSGHKLASLSDPSLEKKLESFLWFLQNSTNSTSDSVTKTALTEFYKLCINLDEELSMYENYWKLITHLLIEQAKTSRPDIQHLQLGIISEICRKEEYSFVVREAKGFEFISKLLKSINELVNGEACSCITSFSLSPENRRHLGEIGTIQNLLDLIWRTQNEESIEKAITALWHLSIDDGNKVLVRTCNGIPSICSLLKSSNVSILENTTIALGYLTRDDDNKTCVRESEGLKLLLDVLQINNDGLRSKAAGALWNCASNNENKIYLREIQAIPKLIDLLDSNNTSVLENVTGCLWNLAVDNDNKKEIFEKGGIPKLIQLLTTQQNEAVLENVTGTLWNCAALADVKITIRKANGMKPLLACLKLENENIRENAVGALRNCVINDQNKQALGEIGGIQELFIALGDETKSSIIEKIISTLWICSIDNLNKRLIQECGGIQILVSLLNNSSASIVEKTLGALRNCSSNGKYGLYYHNYERLTLYGQKVESIQEIRKTNAIPKLIELLTSESASMREYAAATIWNCLRLDDVKIDFRSNAGVEVLLSLLADTSESILENTIGALSILSSDVEIRDNMKESFSALANILETSQNEFIQENILVIFKNCSASSKFLFVDFARSSHR</sequence>
<name>A0A6A5C5E4_NAEFO</name>
<dbReference type="Pfam" id="PF00514">
    <property type="entry name" value="Arm"/>
    <property type="match status" value="7"/>
</dbReference>
<proteinExistence type="predicted"/>
<dbReference type="PANTHER" id="PTHR15599:SF1">
    <property type="entry name" value="RADIAL SPOKE HEAD 14 HOMOLOG"/>
    <property type="match status" value="1"/>
</dbReference>
<dbReference type="SMART" id="SM00185">
    <property type="entry name" value="ARM"/>
    <property type="match status" value="11"/>
</dbReference>
<gene>
    <name evidence="3" type="ORF">FDP41_012846</name>
</gene>
<dbReference type="VEuPathDB" id="AmoebaDB:NF0051970"/>
<reference evidence="3 4" key="1">
    <citation type="journal article" date="2019" name="Sci. Rep.">
        <title>Nanopore sequencing improves the draft genome of the human pathogenic amoeba Naegleria fowleri.</title>
        <authorList>
            <person name="Liechti N."/>
            <person name="Schurch N."/>
            <person name="Bruggmann R."/>
            <person name="Wittwer M."/>
        </authorList>
    </citation>
    <scope>NUCLEOTIDE SEQUENCE [LARGE SCALE GENOMIC DNA]</scope>
    <source>
        <strain evidence="3 4">ATCC 30894</strain>
    </source>
</reference>
<dbReference type="AlphaFoldDB" id="A0A6A5C5E4"/>
<dbReference type="Proteomes" id="UP000444721">
    <property type="component" value="Unassembled WGS sequence"/>
</dbReference>
<feature type="repeat" description="ARM" evidence="1">
    <location>
        <begin position="403"/>
        <end position="446"/>
    </location>
</feature>
<evidence type="ECO:0000256" key="2">
    <source>
        <dbReference type="SAM" id="Coils"/>
    </source>
</evidence>
<dbReference type="VEuPathDB" id="AmoebaDB:NfTy_079900"/>
<feature type="repeat" description="ARM" evidence="1">
    <location>
        <begin position="280"/>
        <end position="322"/>
    </location>
</feature>
<keyword evidence="2" id="KW-0175">Coiled coil</keyword>
<comment type="caution">
    <text evidence="3">The sequence shown here is derived from an EMBL/GenBank/DDBJ whole genome shotgun (WGS) entry which is preliminary data.</text>
</comment>
<dbReference type="EMBL" id="VFQX01000016">
    <property type="protein sequence ID" value="KAF0981058.1"/>
    <property type="molecule type" value="Genomic_DNA"/>
</dbReference>
<dbReference type="OrthoDB" id="7537227at2759"/>
<evidence type="ECO:0000313" key="3">
    <source>
        <dbReference type="EMBL" id="KAF0981058.1"/>
    </source>
</evidence>
<evidence type="ECO:0000256" key="1">
    <source>
        <dbReference type="PROSITE-ProRule" id="PRU00259"/>
    </source>
</evidence>
<organism evidence="3 4">
    <name type="scientific">Naegleria fowleri</name>
    <name type="common">Brain eating amoeba</name>
    <dbReference type="NCBI Taxonomy" id="5763"/>
    <lineage>
        <taxon>Eukaryota</taxon>
        <taxon>Discoba</taxon>
        <taxon>Heterolobosea</taxon>
        <taxon>Tetramitia</taxon>
        <taxon>Eutetramitia</taxon>
        <taxon>Vahlkampfiidae</taxon>
        <taxon>Naegleria</taxon>
    </lineage>
</organism>
<dbReference type="InterPro" id="IPR016024">
    <property type="entry name" value="ARM-type_fold"/>
</dbReference>
<dbReference type="InterPro" id="IPR011989">
    <property type="entry name" value="ARM-like"/>
</dbReference>
<dbReference type="Gene3D" id="1.25.10.10">
    <property type="entry name" value="Leucine-rich Repeat Variant"/>
    <property type="match status" value="4"/>
</dbReference>
<feature type="repeat" description="ARM" evidence="1">
    <location>
        <begin position="362"/>
        <end position="404"/>
    </location>
</feature>
<evidence type="ECO:0000313" key="4">
    <source>
        <dbReference type="Proteomes" id="UP000444721"/>
    </source>
</evidence>
<dbReference type="PANTHER" id="PTHR15599">
    <property type="entry name" value="RTDR1"/>
    <property type="match status" value="1"/>
</dbReference>
<feature type="repeat" description="ARM" evidence="1">
    <location>
        <begin position="445"/>
        <end position="487"/>
    </location>
</feature>
<dbReference type="OMA" id="WICSIDN"/>
<dbReference type="RefSeq" id="XP_044565771.1">
    <property type="nucleotide sequence ID" value="XM_044703410.1"/>
</dbReference>
<accession>A0A6A5C5E4</accession>
<feature type="repeat" description="ARM" evidence="1">
    <location>
        <begin position="528"/>
        <end position="558"/>
    </location>
</feature>
<dbReference type="SUPFAM" id="SSF48371">
    <property type="entry name" value="ARM repeat"/>
    <property type="match status" value="2"/>
</dbReference>
<feature type="coiled-coil region" evidence="2">
    <location>
        <begin position="44"/>
        <end position="78"/>
    </location>
</feature>
<dbReference type="VEuPathDB" id="AmoebaDB:FDP41_012846"/>
<keyword evidence="4" id="KW-1185">Reference proteome</keyword>
<dbReference type="InterPro" id="IPR000225">
    <property type="entry name" value="Armadillo"/>
</dbReference>
<dbReference type="PROSITE" id="PS50176">
    <property type="entry name" value="ARM_REPEAT"/>
    <property type="match status" value="5"/>
</dbReference>
<dbReference type="InterPro" id="IPR042856">
    <property type="entry name" value="RSP14"/>
</dbReference>
<protein>
    <submittedName>
        <fullName evidence="3">Uncharacterized protein</fullName>
    </submittedName>
</protein>
<dbReference type="GeneID" id="68120061"/>